<evidence type="ECO:0000256" key="6">
    <source>
        <dbReference type="SAM" id="Phobius"/>
    </source>
</evidence>
<proteinExistence type="predicted"/>
<feature type="transmembrane region" description="Helical" evidence="6">
    <location>
        <begin position="514"/>
        <end position="543"/>
    </location>
</feature>
<keyword evidence="3 6" id="KW-1133">Transmembrane helix</keyword>
<name>A0A545VAR8_9HYPO</name>
<feature type="transmembrane region" description="Helical" evidence="6">
    <location>
        <begin position="425"/>
        <end position="448"/>
    </location>
</feature>
<feature type="transmembrane region" description="Helical" evidence="6">
    <location>
        <begin position="157"/>
        <end position="179"/>
    </location>
</feature>
<dbReference type="SUPFAM" id="SSF103473">
    <property type="entry name" value="MFS general substrate transporter"/>
    <property type="match status" value="1"/>
</dbReference>
<feature type="transmembrane region" description="Helical" evidence="6">
    <location>
        <begin position="460"/>
        <end position="482"/>
    </location>
</feature>
<dbReference type="GO" id="GO:0000329">
    <property type="term" value="C:fungal-type vacuole membrane"/>
    <property type="evidence" value="ECO:0007669"/>
    <property type="project" value="TreeGrafter"/>
</dbReference>
<dbReference type="OrthoDB" id="419537at2759"/>
<evidence type="ECO:0000256" key="1">
    <source>
        <dbReference type="ARBA" id="ARBA00004141"/>
    </source>
</evidence>
<feature type="compositionally biased region" description="Polar residues" evidence="5">
    <location>
        <begin position="1"/>
        <end position="17"/>
    </location>
</feature>
<dbReference type="STRING" id="43265.A0A545VAR8"/>
<feature type="transmembrane region" description="Helical" evidence="6">
    <location>
        <begin position="382"/>
        <end position="404"/>
    </location>
</feature>
<comment type="subcellular location">
    <subcellularLocation>
        <location evidence="1">Membrane</location>
        <topology evidence="1">Multi-pass membrane protein</topology>
    </subcellularLocation>
</comment>
<feature type="transmembrane region" description="Helical" evidence="6">
    <location>
        <begin position="311"/>
        <end position="333"/>
    </location>
</feature>
<feature type="region of interest" description="Disordered" evidence="5">
    <location>
        <begin position="1"/>
        <end position="29"/>
    </location>
</feature>
<feature type="domain" description="Major facilitator superfamily (MFS) profile" evidence="7">
    <location>
        <begin position="160"/>
        <end position="650"/>
    </location>
</feature>
<feature type="transmembrane region" description="Helical" evidence="6">
    <location>
        <begin position="622"/>
        <end position="645"/>
    </location>
</feature>
<feature type="transmembrane region" description="Helical" evidence="6">
    <location>
        <begin position="354"/>
        <end position="376"/>
    </location>
</feature>
<dbReference type="InterPro" id="IPR005829">
    <property type="entry name" value="Sugar_transporter_CS"/>
</dbReference>
<evidence type="ECO:0000313" key="8">
    <source>
        <dbReference type="EMBL" id="TQV98827.1"/>
    </source>
</evidence>
<dbReference type="PANTHER" id="PTHR23501">
    <property type="entry name" value="MAJOR FACILITATOR SUPERFAMILY"/>
    <property type="match status" value="1"/>
</dbReference>
<feature type="region of interest" description="Disordered" evidence="5">
    <location>
        <begin position="42"/>
        <end position="145"/>
    </location>
</feature>
<dbReference type="AlphaFoldDB" id="A0A545VAR8"/>
<dbReference type="Proteomes" id="UP000315783">
    <property type="component" value="Unassembled WGS sequence"/>
</dbReference>
<feature type="transmembrane region" description="Helical" evidence="6">
    <location>
        <begin position="489"/>
        <end position="508"/>
    </location>
</feature>
<keyword evidence="2 6" id="KW-0812">Transmembrane</keyword>
<keyword evidence="9" id="KW-1185">Reference proteome</keyword>
<dbReference type="EMBL" id="SPUK01000003">
    <property type="protein sequence ID" value="TQV98827.1"/>
    <property type="molecule type" value="Genomic_DNA"/>
</dbReference>
<protein>
    <submittedName>
        <fullName evidence="8">Vacuolar basic amino acid transporter 1</fullName>
    </submittedName>
</protein>
<feature type="transmembrane region" description="Helical" evidence="6">
    <location>
        <begin position="225"/>
        <end position="244"/>
    </location>
</feature>
<accession>A0A545VAR8</accession>
<evidence type="ECO:0000256" key="4">
    <source>
        <dbReference type="ARBA" id="ARBA00023136"/>
    </source>
</evidence>
<dbReference type="PANTHER" id="PTHR23501:SF67">
    <property type="entry name" value="MFS MULTIDRUG EFFLUX TRANSPORTER (EUROFUNG)"/>
    <property type="match status" value="1"/>
</dbReference>
<dbReference type="InterPro" id="IPR011701">
    <property type="entry name" value="MFS"/>
</dbReference>
<evidence type="ECO:0000256" key="5">
    <source>
        <dbReference type="SAM" id="MobiDB-lite"/>
    </source>
</evidence>
<evidence type="ECO:0000256" key="3">
    <source>
        <dbReference type="ARBA" id="ARBA00022989"/>
    </source>
</evidence>
<keyword evidence="4 6" id="KW-0472">Membrane</keyword>
<evidence type="ECO:0000313" key="9">
    <source>
        <dbReference type="Proteomes" id="UP000315783"/>
    </source>
</evidence>
<comment type="caution">
    <text evidence="8">The sequence shown here is derived from an EMBL/GenBank/DDBJ whole genome shotgun (WGS) entry which is preliminary data.</text>
</comment>
<feature type="transmembrane region" description="Helical" evidence="6">
    <location>
        <begin position="191"/>
        <end position="213"/>
    </location>
</feature>
<evidence type="ECO:0000256" key="2">
    <source>
        <dbReference type="ARBA" id="ARBA00022692"/>
    </source>
</evidence>
<gene>
    <name evidence="8" type="ORF">IF1G_02907</name>
</gene>
<feature type="transmembrane region" description="Helical" evidence="6">
    <location>
        <begin position="555"/>
        <end position="578"/>
    </location>
</feature>
<reference evidence="8 9" key="1">
    <citation type="journal article" date="2019" name="Appl. Microbiol. Biotechnol.">
        <title>Genome sequence of Isaria javanica and comparative genome analysis insights into family S53 peptidase evolution in fungal entomopathogens.</title>
        <authorList>
            <person name="Lin R."/>
            <person name="Zhang X."/>
            <person name="Xin B."/>
            <person name="Zou M."/>
            <person name="Gao Y."/>
            <person name="Qin F."/>
            <person name="Hu Q."/>
            <person name="Xie B."/>
            <person name="Cheng X."/>
        </authorList>
    </citation>
    <scope>NUCLEOTIDE SEQUENCE [LARGE SCALE GENOMIC DNA]</scope>
    <source>
        <strain evidence="8 9">IJ1G</strain>
    </source>
</reference>
<dbReference type="PROSITE" id="PS00216">
    <property type="entry name" value="SUGAR_TRANSPORT_1"/>
    <property type="match status" value="1"/>
</dbReference>
<sequence length="654" mass="69209">MAAQDSGTAPRSILSRQRQQEPDEMDESLARSCDAFASSLPSTMPFLEAEPEPISLLHGGAGGGSGDDITTTTTATAIDDEDGTSSLGKRNGHSNGGHKYETGAVASETSPLLRRDDETAATTSTEHRQSSVSSGTVPSSPPLPPPPFLDGVSPARFWVIFAQVLGSLFIACFDSTIMASSHPVITSHFGAAHAASWLSTTFLLASTAFQPLLGRLSDSLGRRPLFIAGVAALTLGTAWCALAPSIGSFVAARAVCGLGAGGAIALGSIMTSDLVPIERRGSFQALINATWGAGSAIGAAAGGWLAETVGWRWEFGIQVPLLVLIFASSFFAIPRDIGIRGKPAKTVMQALREFDLKGSALLTTSTTTFILGLNLGGNILPWSHPIVAASAVLFAVAFPAFLWVESRAARPIMPLHLITKMPHANLIFGNFIASLLVNAVLFNMPLYFQAVLLTSATTSGLRLVLPSVASSVAGVSTGFLITRTRRLKWPLLLGTGLATAGNVGLLFLRRGLPTWLYVLALVPGSLGTGFQFPGTFMAVLAASPQAEQAVVTSTLLLWRSLGGVLGVAASSLVVQAALRRYLRRLVRGPRRDHVIAAVRRSVEVVARLDEPYREQVIRSYEATLWLTFVFTSAMALVAFFLIVPIRLKRLPARK</sequence>
<feature type="compositionally biased region" description="Low complexity" evidence="5">
    <location>
        <begin position="67"/>
        <end position="77"/>
    </location>
</feature>
<dbReference type="Gene3D" id="1.20.1250.20">
    <property type="entry name" value="MFS general substrate transporter like domains"/>
    <property type="match status" value="1"/>
</dbReference>
<feature type="transmembrane region" description="Helical" evidence="6">
    <location>
        <begin position="250"/>
        <end position="271"/>
    </location>
</feature>
<dbReference type="InterPro" id="IPR036259">
    <property type="entry name" value="MFS_trans_sf"/>
</dbReference>
<dbReference type="GO" id="GO:0015174">
    <property type="term" value="F:basic amino acid transmembrane transporter activity"/>
    <property type="evidence" value="ECO:0007669"/>
    <property type="project" value="TreeGrafter"/>
</dbReference>
<dbReference type="PROSITE" id="PS50850">
    <property type="entry name" value="MFS"/>
    <property type="match status" value="1"/>
</dbReference>
<dbReference type="Pfam" id="PF07690">
    <property type="entry name" value="MFS_1"/>
    <property type="match status" value="1"/>
</dbReference>
<evidence type="ECO:0000259" key="7">
    <source>
        <dbReference type="PROSITE" id="PS50850"/>
    </source>
</evidence>
<organism evidence="8 9">
    <name type="scientific">Cordyceps javanica</name>
    <dbReference type="NCBI Taxonomy" id="43265"/>
    <lineage>
        <taxon>Eukaryota</taxon>
        <taxon>Fungi</taxon>
        <taxon>Dikarya</taxon>
        <taxon>Ascomycota</taxon>
        <taxon>Pezizomycotina</taxon>
        <taxon>Sordariomycetes</taxon>
        <taxon>Hypocreomycetidae</taxon>
        <taxon>Hypocreales</taxon>
        <taxon>Cordycipitaceae</taxon>
        <taxon>Cordyceps</taxon>
    </lineage>
</organism>
<dbReference type="Gene3D" id="1.20.1720.10">
    <property type="entry name" value="Multidrug resistance protein D"/>
    <property type="match status" value="1"/>
</dbReference>
<dbReference type="InterPro" id="IPR020846">
    <property type="entry name" value="MFS_dom"/>
</dbReference>
<feature type="transmembrane region" description="Helical" evidence="6">
    <location>
        <begin position="283"/>
        <end position="305"/>
    </location>
</feature>